<comment type="similarity">
    <text evidence="1">Belongs to the cytochrome P450 family.</text>
</comment>
<dbReference type="Gene3D" id="1.10.630.10">
    <property type="entry name" value="Cytochrome P450"/>
    <property type="match status" value="1"/>
</dbReference>
<dbReference type="InterPro" id="IPR002397">
    <property type="entry name" value="Cyt_P450_B"/>
</dbReference>
<evidence type="ECO:0000313" key="2">
    <source>
        <dbReference type="EMBL" id="MCE7002992.1"/>
    </source>
</evidence>
<proteinExistence type="inferred from homology"/>
<gene>
    <name evidence="2" type="ORF">LWC34_09135</name>
</gene>
<organism evidence="2 3">
    <name type="scientific">Kibdelosporangium philippinense</name>
    <dbReference type="NCBI Taxonomy" id="211113"/>
    <lineage>
        <taxon>Bacteria</taxon>
        <taxon>Bacillati</taxon>
        <taxon>Actinomycetota</taxon>
        <taxon>Actinomycetes</taxon>
        <taxon>Pseudonocardiales</taxon>
        <taxon>Pseudonocardiaceae</taxon>
        <taxon>Kibdelosporangium</taxon>
    </lineage>
</organism>
<dbReference type="RefSeq" id="WP_233724564.1">
    <property type="nucleotide sequence ID" value="NZ_JAJVCN010000001.1"/>
</dbReference>
<dbReference type="SUPFAM" id="SSF48264">
    <property type="entry name" value="Cytochrome P450"/>
    <property type="match status" value="1"/>
</dbReference>
<reference evidence="2 3" key="1">
    <citation type="submission" date="2021-12" db="EMBL/GenBank/DDBJ databases">
        <title>Genome sequence of Kibdelosporangium philippinense ATCC 49844.</title>
        <authorList>
            <person name="Fedorov E.A."/>
            <person name="Omeragic M."/>
            <person name="Shalygina K.F."/>
            <person name="Maclea K.S."/>
        </authorList>
    </citation>
    <scope>NUCLEOTIDE SEQUENCE [LARGE SCALE GENOMIC DNA]</scope>
    <source>
        <strain evidence="2 3">ATCC 49844</strain>
    </source>
</reference>
<evidence type="ECO:0000313" key="3">
    <source>
        <dbReference type="Proteomes" id="UP001521150"/>
    </source>
</evidence>
<keyword evidence="3" id="KW-1185">Reference proteome</keyword>
<accession>A0ABS8Z6C8</accession>
<protein>
    <submittedName>
        <fullName evidence="2">Uncharacterized protein</fullName>
    </submittedName>
</protein>
<sequence>MPSLVICELLGVPYADHTFFQQNTTIMASVDNTRDETMAALGELSRYLGGLVTRKRLRPKDDPLGSLITDTDLTDEELTNRAADARRRHETTATCWR</sequence>
<name>A0ABS8Z6C8_9PSEU</name>
<dbReference type="EMBL" id="JAJVCN010000001">
    <property type="protein sequence ID" value="MCE7002992.1"/>
    <property type="molecule type" value="Genomic_DNA"/>
</dbReference>
<evidence type="ECO:0000256" key="1">
    <source>
        <dbReference type="ARBA" id="ARBA00010617"/>
    </source>
</evidence>
<dbReference type="InterPro" id="IPR036396">
    <property type="entry name" value="Cyt_P450_sf"/>
</dbReference>
<comment type="caution">
    <text evidence="2">The sequence shown here is derived from an EMBL/GenBank/DDBJ whole genome shotgun (WGS) entry which is preliminary data.</text>
</comment>
<dbReference type="PANTHER" id="PTHR46696:SF1">
    <property type="entry name" value="CYTOCHROME P450 YJIB-RELATED"/>
    <property type="match status" value="1"/>
</dbReference>
<dbReference type="Proteomes" id="UP001521150">
    <property type="component" value="Unassembled WGS sequence"/>
</dbReference>
<dbReference type="PRINTS" id="PR00359">
    <property type="entry name" value="BP450"/>
</dbReference>
<dbReference type="PANTHER" id="PTHR46696">
    <property type="entry name" value="P450, PUTATIVE (EUROFUNG)-RELATED"/>
    <property type="match status" value="1"/>
</dbReference>